<dbReference type="Proteomes" id="UP000215199">
    <property type="component" value="Unassembled WGS sequence"/>
</dbReference>
<evidence type="ECO:0000313" key="2">
    <source>
        <dbReference type="EMBL" id="OXM63362.1"/>
    </source>
</evidence>
<evidence type="ECO:0000256" key="1">
    <source>
        <dbReference type="ARBA" id="ARBA00022737"/>
    </source>
</evidence>
<evidence type="ECO:0008006" key="4">
    <source>
        <dbReference type="Google" id="ProtNLM"/>
    </source>
</evidence>
<dbReference type="SUPFAM" id="SSF141571">
    <property type="entry name" value="Pentapeptide repeat-like"/>
    <property type="match status" value="1"/>
</dbReference>
<dbReference type="Pfam" id="PF13599">
    <property type="entry name" value="Pentapeptide_4"/>
    <property type="match status" value="1"/>
</dbReference>
<name>A0A229SWZ1_9PSEU</name>
<dbReference type="RefSeq" id="WP_093951173.1">
    <property type="nucleotide sequence ID" value="NZ_NMUL01000034.1"/>
</dbReference>
<accession>A0A229SWZ1</accession>
<dbReference type="PANTHER" id="PTHR47485">
    <property type="entry name" value="THYLAKOID LUMENAL 17.4 KDA PROTEIN, CHLOROPLASTIC"/>
    <property type="match status" value="1"/>
</dbReference>
<gene>
    <name evidence="2" type="ORF">CF165_31150</name>
</gene>
<dbReference type="Pfam" id="PF00805">
    <property type="entry name" value="Pentapeptide"/>
    <property type="match status" value="1"/>
</dbReference>
<organism evidence="2 3">
    <name type="scientific">Amycolatopsis vastitatis</name>
    <dbReference type="NCBI Taxonomy" id="1905142"/>
    <lineage>
        <taxon>Bacteria</taxon>
        <taxon>Bacillati</taxon>
        <taxon>Actinomycetota</taxon>
        <taxon>Actinomycetes</taxon>
        <taxon>Pseudonocardiales</taxon>
        <taxon>Pseudonocardiaceae</taxon>
        <taxon>Amycolatopsis</taxon>
    </lineage>
</organism>
<reference evidence="3" key="1">
    <citation type="submission" date="2017-07" db="EMBL/GenBank/DDBJ databases">
        <title>Comparative genome mining reveals phylogenetic distribution patterns of secondary metabolites in Amycolatopsis.</title>
        <authorList>
            <person name="Adamek M."/>
            <person name="Alanjary M."/>
            <person name="Sales-Ortells H."/>
            <person name="Goodfellow M."/>
            <person name="Bull A.T."/>
            <person name="Kalinowski J."/>
            <person name="Ziemert N."/>
        </authorList>
    </citation>
    <scope>NUCLEOTIDE SEQUENCE [LARGE SCALE GENOMIC DNA]</scope>
    <source>
        <strain evidence="3">H5</strain>
    </source>
</reference>
<dbReference type="PANTHER" id="PTHR47485:SF1">
    <property type="entry name" value="THYLAKOID LUMENAL 17.4 KDA PROTEIN, CHLOROPLASTIC"/>
    <property type="match status" value="1"/>
</dbReference>
<protein>
    <recommendedName>
        <fullName evidence="4">Pentapeptide repeat-containing protein</fullName>
    </recommendedName>
</protein>
<dbReference type="EMBL" id="NMUL01000034">
    <property type="protein sequence ID" value="OXM63362.1"/>
    <property type="molecule type" value="Genomic_DNA"/>
</dbReference>
<keyword evidence="1" id="KW-0677">Repeat</keyword>
<keyword evidence="3" id="KW-1185">Reference proteome</keyword>
<evidence type="ECO:0000313" key="3">
    <source>
        <dbReference type="Proteomes" id="UP000215199"/>
    </source>
</evidence>
<dbReference type="OrthoDB" id="2579959at2"/>
<dbReference type="AlphaFoldDB" id="A0A229SWZ1"/>
<proteinExistence type="predicted"/>
<dbReference type="InterPro" id="IPR001646">
    <property type="entry name" value="5peptide_repeat"/>
</dbReference>
<dbReference type="Gene3D" id="2.160.20.80">
    <property type="entry name" value="E3 ubiquitin-protein ligase SopA"/>
    <property type="match status" value="1"/>
</dbReference>
<comment type="caution">
    <text evidence="2">The sequence shown here is derived from an EMBL/GenBank/DDBJ whole genome shotgun (WGS) entry which is preliminary data.</text>
</comment>
<sequence length="216" mass="23565">MPEPRSIEDLPFYAHLEAEESAPEEGELFDTALFRDVSFEGVHAGNLRFLESAFTGVDFGQARLRRSRFNDVWIDDCRMNGADFAETSWLDAEFGRTVLGGTALFDSTLTRVGFFGCKLVGTNLRNAELRDVTFTGCVMQDVDFAEAVLTNVSFPGSRISSLHVDGMKAENVDLRGAAEIGIQSGYGSLAGVRITHVQLLHLAPALAQSLGLILDD</sequence>